<sequence>MRYERGMVATVRTAVAACALGGLVAACSSGNSGFSDPVEDMLGDPMVMLGLRTDPNEEEIEYGPRSPLVMPPSAEAQFLPTPQEPSADFGADWPDDPDVRARREMAELRRAAQKEKPSDVQWASKPMSPEDLDAWGRQYGRQNGAGLGTPERVRREEDKVVSSRELLDRRSDPTALRSEPPRTSLTEPPPGYRTPAPPVEGAAPVEEKKGFFSRLFGRS</sequence>
<dbReference type="PROSITE" id="PS51257">
    <property type="entry name" value="PROKAR_LIPOPROTEIN"/>
    <property type="match status" value="1"/>
</dbReference>
<evidence type="ECO:0000313" key="2">
    <source>
        <dbReference type="EMBL" id="TCT09992.1"/>
    </source>
</evidence>
<reference evidence="2 3" key="1">
    <citation type="submission" date="2019-03" db="EMBL/GenBank/DDBJ databases">
        <title>Genomic Encyclopedia of Type Strains, Phase IV (KMG-IV): sequencing the most valuable type-strain genomes for metagenomic binning, comparative biology and taxonomic classification.</title>
        <authorList>
            <person name="Goeker M."/>
        </authorList>
    </citation>
    <scope>NUCLEOTIDE SEQUENCE [LARGE SCALE GENOMIC DNA]</scope>
    <source>
        <strain evidence="2 3">DSM 19345</strain>
    </source>
</reference>
<evidence type="ECO:0000256" key="1">
    <source>
        <dbReference type="SAM" id="MobiDB-lite"/>
    </source>
</evidence>
<dbReference type="RefSeq" id="WP_132806815.1">
    <property type="nucleotide sequence ID" value="NZ_SMAK01000006.1"/>
</dbReference>
<keyword evidence="3" id="KW-1185">Reference proteome</keyword>
<dbReference type="Proteomes" id="UP000295678">
    <property type="component" value="Unassembled WGS sequence"/>
</dbReference>
<evidence type="ECO:0000313" key="3">
    <source>
        <dbReference type="Proteomes" id="UP000295678"/>
    </source>
</evidence>
<dbReference type="EMBL" id="SMAK01000006">
    <property type="protein sequence ID" value="TCT09992.1"/>
    <property type="molecule type" value="Genomic_DNA"/>
</dbReference>
<proteinExistence type="predicted"/>
<protein>
    <submittedName>
        <fullName evidence="2">Uncharacterized protein</fullName>
    </submittedName>
</protein>
<dbReference type="OrthoDB" id="8018783at2"/>
<feature type="compositionally biased region" description="Basic and acidic residues" evidence="1">
    <location>
        <begin position="108"/>
        <end position="118"/>
    </location>
</feature>
<name>A0A4R3MA23_9HYPH</name>
<feature type="region of interest" description="Disordered" evidence="1">
    <location>
        <begin position="108"/>
        <end position="219"/>
    </location>
</feature>
<feature type="compositionally biased region" description="Pro residues" evidence="1">
    <location>
        <begin position="187"/>
        <end position="198"/>
    </location>
</feature>
<organism evidence="2 3">
    <name type="scientific">Tepidamorphus gemmatus</name>
    <dbReference type="NCBI Taxonomy" id="747076"/>
    <lineage>
        <taxon>Bacteria</taxon>
        <taxon>Pseudomonadati</taxon>
        <taxon>Pseudomonadota</taxon>
        <taxon>Alphaproteobacteria</taxon>
        <taxon>Hyphomicrobiales</taxon>
        <taxon>Tepidamorphaceae</taxon>
        <taxon>Tepidamorphus</taxon>
    </lineage>
</organism>
<gene>
    <name evidence="2" type="ORF">EDC22_106187</name>
</gene>
<dbReference type="AlphaFoldDB" id="A0A4R3MA23"/>
<comment type="caution">
    <text evidence="2">The sequence shown here is derived from an EMBL/GenBank/DDBJ whole genome shotgun (WGS) entry which is preliminary data.</text>
</comment>
<feature type="compositionally biased region" description="Basic and acidic residues" evidence="1">
    <location>
        <begin position="151"/>
        <end position="172"/>
    </location>
</feature>
<accession>A0A4R3MA23</accession>